<dbReference type="Proteomes" id="UP001629536">
    <property type="component" value="Unassembled WGS sequence"/>
</dbReference>
<evidence type="ECO:0000313" key="1">
    <source>
        <dbReference type="EMBL" id="MFM1525257.1"/>
    </source>
</evidence>
<dbReference type="RefSeq" id="WP_408126750.1">
    <property type="nucleotide sequence ID" value="NZ_JBFNFH010000014.1"/>
</dbReference>
<gene>
    <name evidence="1" type="ORF">ABGF40_06160</name>
</gene>
<comment type="caution">
    <text evidence="1">The sequence shown here is derived from an EMBL/GenBank/DDBJ whole genome shotgun (WGS) entry which is preliminary data.</text>
</comment>
<evidence type="ECO:0000313" key="2">
    <source>
        <dbReference type="Proteomes" id="UP001629536"/>
    </source>
</evidence>
<accession>A0ABW9F7I6</accession>
<sequence length="42" mass="4912">MKGKKMSNRQLATLLLLIIDLIRNNNEDEAIKKIFELVENLK</sequence>
<name>A0ABW9F7I6_9FIRM</name>
<dbReference type="EMBL" id="JBFNFH010000014">
    <property type="protein sequence ID" value="MFM1525257.1"/>
    <property type="molecule type" value="Genomic_DNA"/>
</dbReference>
<protein>
    <submittedName>
        <fullName evidence="1">Uncharacterized protein</fullName>
    </submittedName>
</protein>
<reference evidence="1 2" key="1">
    <citation type="journal article" date="2024" name="Front. Microbiol.">
        <title>Pangenomic and biochemical analyses of Helcococcus ovis reveal widespread tetracycline resistance and a novel bacterial species, Helcococcus bovis.</title>
        <authorList>
            <person name="Cunha F."/>
            <person name="Zhai Y."/>
            <person name="Casaro S."/>
            <person name="Jones K.L."/>
            <person name="Hernandez M."/>
            <person name="Bisinotto R.S."/>
            <person name="Kariyawasam S."/>
            <person name="Brown M.B."/>
            <person name="Phillips A."/>
            <person name="Jeong K.C."/>
            <person name="Galvao K.N."/>
        </authorList>
    </citation>
    <scope>NUCLEOTIDE SEQUENCE [LARGE SCALE GENOMIC DNA]</scope>
    <source>
        <strain evidence="1 2">KG197</strain>
    </source>
</reference>
<proteinExistence type="predicted"/>
<keyword evidence="2" id="KW-1185">Reference proteome</keyword>
<organism evidence="1 2">
    <name type="scientific">Helcococcus bovis</name>
    <dbReference type="NCBI Taxonomy" id="3153252"/>
    <lineage>
        <taxon>Bacteria</taxon>
        <taxon>Bacillati</taxon>
        <taxon>Bacillota</taxon>
        <taxon>Tissierellia</taxon>
        <taxon>Tissierellales</taxon>
        <taxon>Peptoniphilaceae</taxon>
        <taxon>Helcococcus</taxon>
    </lineage>
</organism>